<protein>
    <submittedName>
        <fullName evidence="3">Uncharacterized protein</fullName>
    </submittedName>
</protein>
<feature type="compositionally biased region" description="Polar residues" evidence="2">
    <location>
        <begin position="318"/>
        <end position="329"/>
    </location>
</feature>
<dbReference type="InterPro" id="IPR007122">
    <property type="entry name" value="Villin/Gelsolin"/>
</dbReference>
<accession>A0AA38U8A0</accession>
<evidence type="ECO:0000313" key="3">
    <source>
        <dbReference type="EMBL" id="KAJ3791025.1"/>
    </source>
</evidence>
<dbReference type="PANTHER" id="PTHR11977:SF51">
    <property type="entry name" value="PROTEIN FLIGHTLESS-1 HOMOLOG"/>
    <property type="match status" value="1"/>
</dbReference>
<feature type="region of interest" description="Disordered" evidence="2">
    <location>
        <begin position="241"/>
        <end position="361"/>
    </location>
</feature>
<keyword evidence="4" id="KW-1185">Reference proteome</keyword>
<feature type="compositionally biased region" description="Basic and acidic residues" evidence="2">
    <location>
        <begin position="49"/>
        <end position="64"/>
    </location>
</feature>
<dbReference type="PANTHER" id="PTHR11977">
    <property type="entry name" value="VILLIN"/>
    <property type="match status" value="1"/>
</dbReference>
<feature type="region of interest" description="Disordered" evidence="2">
    <location>
        <begin position="112"/>
        <end position="196"/>
    </location>
</feature>
<evidence type="ECO:0000256" key="1">
    <source>
        <dbReference type="ARBA" id="ARBA00022737"/>
    </source>
</evidence>
<feature type="compositionally biased region" description="Pro residues" evidence="2">
    <location>
        <begin position="1"/>
        <end position="12"/>
    </location>
</feature>
<comment type="caution">
    <text evidence="3">The sequence shown here is derived from an EMBL/GenBank/DDBJ whole genome shotgun (WGS) entry which is preliminary data.</text>
</comment>
<keyword evidence="1" id="KW-0677">Repeat</keyword>
<dbReference type="InterPro" id="IPR029006">
    <property type="entry name" value="ADF-H/Gelsolin-like_dom_sf"/>
</dbReference>
<evidence type="ECO:0000313" key="4">
    <source>
        <dbReference type="Proteomes" id="UP001163798"/>
    </source>
</evidence>
<gene>
    <name evidence="3" type="ORF">GGU10DRAFT_64116</name>
</gene>
<organism evidence="3 4">
    <name type="scientific">Lentinula aff. detonsa</name>
    <dbReference type="NCBI Taxonomy" id="2804958"/>
    <lineage>
        <taxon>Eukaryota</taxon>
        <taxon>Fungi</taxon>
        <taxon>Dikarya</taxon>
        <taxon>Basidiomycota</taxon>
        <taxon>Agaricomycotina</taxon>
        <taxon>Agaricomycetes</taxon>
        <taxon>Agaricomycetidae</taxon>
        <taxon>Agaricales</taxon>
        <taxon>Marasmiineae</taxon>
        <taxon>Omphalotaceae</taxon>
        <taxon>Lentinula</taxon>
    </lineage>
</organism>
<dbReference type="SUPFAM" id="SSF55753">
    <property type="entry name" value="Actin depolymerizing proteins"/>
    <property type="match status" value="1"/>
</dbReference>
<feature type="compositionally biased region" description="Polar residues" evidence="2">
    <location>
        <begin position="153"/>
        <end position="166"/>
    </location>
</feature>
<name>A0AA38U8A0_9AGAR</name>
<reference evidence="3" key="1">
    <citation type="submission" date="2022-08" db="EMBL/GenBank/DDBJ databases">
        <authorList>
            <consortium name="DOE Joint Genome Institute"/>
            <person name="Min B."/>
            <person name="Riley R."/>
            <person name="Sierra-Patev S."/>
            <person name="Naranjo-Ortiz M."/>
            <person name="Looney B."/>
            <person name="Konkel Z."/>
            <person name="Slot J.C."/>
            <person name="Sakamoto Y."/>
            <person name="Steenwyk J.L."/>
            <person name="Rokas A."/>
            <person name="Carro J."/>
            <person name="Camarero S."/>
            <person name="Ferreira P."/>
            <person name="Molpeceres G."/>
            <person name="Ruiz-Duenas F.J."/>
            <person name="Serrano A."/>
            <person name="Henrissat B."/>
            <person name="Drula E."/>
            <person name="Hughes K.W."/>
            <person name="Mata J.L."/>
            <person name="Ishikawa N.K."/>
            <person name="Vargas-Isla R."/>
            <person name="Ushijima S."/>
            <person name="Smith C.A."/>
            <person name="Ahrendt S."/>
            <person name="Andreopoulos W."/>
            <person name="He G."/>
            <person name="Labutti K."/>
            <person name="Lipzen A."/>
            <person name="Ng V."/>
            <person name="Sandor L."/>
            <person name="Barry K."/>
            <person name="Martinez A.T."/>
            <person name="Xiao Y."/>
            <person name="Gibbons J.G."/>
            <person name="Terashima K."/>
            <person name="Hibbett D.S."/>
            <person name="Grigoriev I.V."/>
        </authorList>
    </citation>
    <scope>NUCLEOTIDE SEQUENCE</scope>
    <source>
        <strain evidence="3">TFB10291</strain>
    </source>
</reference>
<dbReference type="AlphaFoldDB" id="A0AA38U8A0"/>
<dbReference type="GO" id="GO:0051015">
    <property type="term" value="F:actin filament binding"/>
    <property type="evidence" value="ECO:0007669"/>
    <property type="project" value="InterPro"/>
</dbReference>
<proteinExistence type="predicted"/>
<dbReference type="Proteomes" id="UP001163798">
    <property type="component" value="Unassembled WGS sequence"/>
</dbReference>
<feature type="region of interest" description="Disordered" evidence="2">
    <location>
        <begin position="1"/>
        <end position="73"/>
    </location>
</feature>
<feature type="compositionally biased region" description="Polar residues" evidence="2">
    <location>
        <begin position="343"/>
        <end position="352"/>
    </location>
</feature>
<sequence length="823" mass="90466">MAAPSSPPPVTSPKPLAMRKSFTVEPTSSLKTIEPRALSKPGKTLPVKTKTESDPVRSGRDSHPMLDPQGTGLGSATTLVVFKPPADEEVESFGDVNELGVKHTVAIVPSHQKLPVATGKPLTHPTKERARKPKKSREPSAVKLVSETHPLFSATQRMVEPTQSTAVPIESESPITLEPPRPVPVSKTSSGSGNVGRIADRWAEQALIGVKPVLSRLPSAESEAPKIGGMIGRRALPGLATTPTLAPVNIPPSSYQALPVKRTESSEKSPASPNAAKYPFESNRPTTPGRHSRIPSTGNRATVMDVAQAFAEPEKQPLGSSEQGSSSLKPVQEPESLPPLSHNLRQNTSPPTSAERRRSSYHEKYTAITLPPLQEEVTPTPTPAGTLARGSSPMVETIASTPKDEVLQNKSVERTESVDSVVRINHDDPRLPDIDIESLLKTHQRSKSNADLATVSVEVMVISGNNATVLSRETNVFHDAEVLAIVHRSKSKSSGLVSTVVWGWFGKNCAASDLEQRKLEELSKRYGTTVIIVEQYAEPLDMLRVLGNCLVVRQGKREHWSADNTAMHVVRSRRGIVFIDELELNVRNLCSGFSYCLTVLETIYVWYGCGSVASERKAALAYGHSLGENVIELQEGQDNGDEMFWMILGDDAFANADYWHWRPSAADITPRIWKVSEQTVQPVEFLKAIPTMVHLIDCVWEFFVVVGSEARAQRQNIRISLHVASELVKRVAWRRPYTPPIHVVVLPSQLPLDLKIHLRELDESSINPQGVPEHMNLLTVHEAYDHIRRTSWERFSLRDPLMLPLGIHPELVTYHGTSQFVPS</sequence>
<dbReference type="Gene3D" id="3.40.20.10">
    <property type="entry name" value="Severin"/>
    <property type="match status" value="1"/>
</dbReference>
<dbReference type="EMBL" id="MU793245">
    <property type="protein sequence ID" value="KAJ3791025.1"/>
    <property type="molecule type" value="Genomic_DNA"/>
</dbReference>
<evidence type="ECO:0000256" key="2">
    <source>
        <dbReference type="SAM" id="MobiDB-lite"/>
    </source>
</evidence>